<proteinExistence type="predicted"/>
<organism evidence="1">
    <name type="scientific">blood disease bacterium R229</name>
    <dbReference type="NCBI Taxonomy" id="741978"/>
    <lineage>
        <taxon>Bacteria</taxon>
        <taxon>Pseudomonadati</taxon>
        <taxon>Pseudomonadota</taxon>
        <taxon>Betaproteobacteria</taxon>
        <taxon>Burkholderiales</taxon>
        <taxon>Burkholderiaceae</taxon>
        <taxon>Ralstonia</taxon>
        <taxon>Ralstonia solanacearum species complex</taxon>
    </lineage>
</organism>
<dbReference type="AlphaFoldDB" id="G2ZTE1"/>
<reference evidence="1" key="1">
    <citation type="journal article" date="2011" name="PLoS ONE">
        <title>Ralstonia syzygii, the Blood Disease Bacterium and some Asian R. solanacearum strains form a single genomic species despite divergent lifestyles.</title>
        <authorList>
            <person name="Remenant B."/>
            <person name="de Cambiaire J.C."/>
            <person name="Cellier G."/>
            <person name="Jacobs J.M."/>
            <person name="Mangenot S."/>
            <person name="Barbe V."/>
            <person name="Lajus A."/>
            <person name="Vallenet D."/>
            <person name="Medigue C."/>
            <person name="Fegan M."/>
            <person name="Allen C."/>
            <person name="Prior P."/>
        </authorList>
    </citation>
    <scope>NUCLEOTIDE SEQUENCE</scope>
    <source>
        <strain evidence="1">R229</strain>
    </source>
</reference>
<reference evidence="1" key="2">
    <citation type="submission" date="2011-04" db="EMBL/GenBank/DDBJ databases">
        <authorList>
            <person name="Genoscope - CEA"/>
        </authorList>
    </citation>
    <scope>NUCLEOTIDE SEQUENCE</scope>
    <source>
        <strain evidence="1">R229</strain>
    </source>
</reference>
<sequence length="56" mass="6491">MSCRRARRWPAACRCRARWRRFTVRVGGAAVLRQHQLEEAARLLDVLERGASIPET</sequence>
<accession>G2ZTE1</accession>
<gene>
    <name evidence="1" type="ORF">BDB_30132</name>
</gene>
<evidence type="ECO:0000313" key="1">
    <source>
        <dbReference type="EMBL" id="CCA82315.1"/>
    </source>
</evidence>
<protein>
    <submittedName>
        <fullName evidence="1">Uncharacterized protein</fullName>
    </submittedName>
</protein>
<dbReference type="EMBL" id="FR854076">
    <property type="protein sequence ID" value="CCA82315.1"/>
    <property type="molecule type" value="Genomic_DNA"/>
</dbReference>
<name>G2ZTE1_9RALS</name>